<dbReference type="Pfam" id="PF07993">
    <property type="entry name" value="NAD_binding_4"/>
    <property type="match status" value="1"/>
</dbReference>
<evidence type="ECO:0000256" key="2">
    <source>
        <dbReference type="ARBA" id="ARBA00022553"/>
    </source>
</evidence>
<evidence type="ECO:0000313" key="6">
    <source>
        <dbReference type="Proteomes" id="UP000664859"/>
    </source>
</evidence>
<dbReference type="OrthoDB" id="189763at2759"/>
<dbReference type="InterPro" id="IPR010080">
    <property type="entry name" value="Thioester_reductase-like_dom"/>
</dbReference>
<dbReference type="PANTHER" id="PTHR44845:SF6">
    <property type="entry name" value="BETA-ALANINE-ACTIVATING ENZYME"/>
    <property type="match status" value="1"/>
</dbReference>
<sequence length="347" mass="36355">MRGAAPSQNGAGNGAQNGHATISSGFKNGAENGSGNGADVVDLPAEAAKLDPSIYPAPTRKAGYSRFRVSAAAITPARVLLTGVTGFLGAHILHHMLMETQVVAVYCIVRARDAEHAAQRIEAALRALGLWSADVAGHVAECVVPIVGDLARPLLGLPLRDFQALAGELDAIIHAGAKVNLVRPYQSLKAANVLGTQEVLRLAVTNGFATRVKPVHYVSTNGVFPFGAGAPARRREGDDLSEIWPQLTDGYAQTKWVAEAMCAEARRRGLPLSILRCGNMAPSSATGAWNGADFMYLALRACAQLGCAPDAAAGWKVDMTPVDYAARAIVHCAVTDPSKALGRVLHV</sequence>
<evidence type="ECO:0000256" key="3">
    <source>
        <dbReference type="SAM" id="MobiDB-lite"/>
    </source>
</evidence>
<dbReference type="InterPro" id="IPR036291">
    <property type="entry name" value="NAD(P)-bd_dom_sf"/>
</dbReference>
<feature type="non-terminal residue" evidence="5">
    <location>
        <position position="347"/>
    </location>
</feature>
<organism evidence="5 6">
    <name type="scientific">Tribonema minus</name>
    <dbReference type="NCBI Taxonomy" id="303371"/>
    <lineage>
        <taxon>Eukaryota</taxon>
        <taxon>Sar</taxon>
        <taxon>Stramenopiles</taxon>
        <taxon>Ochrophyta</taxon>
        <taxon>PX clade</taxon>
        <taxon>Xanthophyceae</taxon>
        <taxon>Tribonematales</taxon>
        <taxon>Tribonemataceae</taxon>
        <taxon>Tribonema</taxon>
    </lineage>
</organism>
<dbReference type="Gene3D" id="3.40.50.720">
    <property type="entry name" value="NAD(P)-binding Rossmann-like Domain"/>
    <property type="match status" value="1"/>
</dbReference>
<proteinExistence type="predicted"/>
<keyword evidence="6" id="KW-1185">Reference proteome</keyword>
<feature type="compositionally biased region" description="Low complexity" evidence="3">
    <location>
        <begin position="1"/>
        <end position="20"/>
    </location>
</feature>
<comment type="caution">
    <text evidence="5">The sequence shown here is derived from an EMBL/GenBank/DDBJ whole genome shotgun (WGS) entry which is preliminary data.</text>
</comment>
<gene>
    <name evidence="5" type="ORF">JKP88DRAFT_316395</name>
</gene>
<dbReference type="InterPro" id="IPR013120">
    <property type="entry name" value="FAR_NAD-bd"/>
</dbReference>
<keyword evidence="2" id="KW-0597">Phosphoprotein</keyword>
<dbReference type="SUPFAM" id="SSF51735">
    <property type="entry name" value="NAD(P)-binding Rossmann-fold domains"/>
    <property type="match status" value="1"/>
</dbReference>
<evidence type="ECO:0000259" key="4">
    <source>
        <dbReference type="Pfam" id="PF07993"/>
    </source>
</evidence>
<dbReference type="Proteomes" id="UP000664859">
    <property type="component" value="Unassembled WGS sequence"/>
</dbReference>
<keyword evidence="1" id="KW-0596">Phosphopantetheine</keyword>
<dbReference type="NCBIfam" id="TIGR01746">
    <property type="entry name" value="Thioester-redct"/>
    <property type="match status" value="1"/>
</dbReference>
<evidence type="ECO:0000256" key="1">
    <source>
        <dbReference type="ARBA" id="ARBA00022450"/>
    </source>
</evidence>
<dbReference type="AlphaFoldDB" id="A0A836CH82"/>
<name>A0A836CH82_9STRA</name>
<evidence type="ECO:0000313" key="5">
    <source>
        <dbReference type="EMBL" id="KAG5183671.1"/>
    </source>
</evidence>
<reference evidence="5" key="1">
    <citation type="submission" date="2021-02" db="EMBL/GenBank/DDBJ databases">
        <title>First Annotated Genome of the Yellow-green Alga Tribonema minus.</title>
        <authorList>
            <person name="Mahan K.M."/>
        </authorList>
    </citation>
    <scope>NUCLEOTIDE SEQUENCE</scope>
    <source>
        <strain evidence="5">UTEX B ZZ1240</strain>
    </source>
</reference>
<feature type="region of interest" description="Disordered" evidence="3">
    <location>
        <begin position="1"/>
        <end position="38"/>
    </location>
</feature>
<protein>
    <submittedName>
        <fullName evidence="5">Male sterility protein-domain-containing protein</fullName>
    </submittedName>
</protein>
<feature type="domain" description="Thioester reductase (TE)" evidence="4">
    <location>
        <begin position="81"/>
        <end position="329"/>
    </location>
</feature>
<dbReference type="CDD" id="cd05235">
    <property type="entry name" value="SDR_e1"/>
    <property type="match status" value="1"/>
</dbReference>
<dbReference type="PANTHER" id="PTHR44845">
    <property type="entry name" value="CARRIER DOMAIN-CONTAINING PROTEIN"/>
    <property type="match status" value="1"/>
</dbReference>
<accession>A0A836CH82</accession>
<dbReference type="EMBL" id="JAFCMP010000191">
    <property type="protein sequence ID" value="KAG5183671.1"/>
    <property type="molecule type" value="Genomic_DNA"/>
</dbReference>